<keyword evidence="7" id="KW-1185">Reference proteome</keyword>
<dbReference type="PANTHER" id="PTHR43085">
    <property type="entry name" value="HEXOKINASE FAMILY MEMBER"/>
    <property type="match status" value="1"/>
</dbReference>
<feature type="domain" description="Carbohydrate kinase PfkB" evidence="5">
    <location>
        <begin position="40"/>
        <end position="208"/>
    </location>
</feature>
<dbReference type="Proteomes" id="UP000037460">
    <property type="component" value="Unassembled WGS sequence"/>
</dbReference>
<dbReference type="InterPro" id="IPR011611">
    <property type="entry name" value="PfkB_dom"/>
</dbReference>
<dbReference type="SUPFAM" id="SSF53613">
    <property type="entry name" value="Ribokinase-like"/>
    <property type="match status" value="1"/>
</dbReference>
<dbReference type="InterPro" id="IPR029056">
    <property type="entry name" value="Ribokinase-like"/>
</dbReference>
<dbReference type="EMBL" id="JWZX01002133">
    <property type="protein sequence ID" value="KOO30893.1"/>
    <property type="molecule type" value="Genomic_DNA"/>
</dbReference>
<dbReference type="AlphaFoldDB" id="A0A0M0JXM8"/>
<keyword evidence="3 6" id="KW-0418">Kinase</keyword>
<keyword evidence="4" id="KW-0732">Signal</keyword>
<accession>A0A0M0JXM8</accession>
<comment type="similarity">
    <text evidence="1">Belongs to the carbohydrate kinase PfkB family.</text>
</comment>
<evidence type="ECO:0000256" key="4">
    <source>
        <dbReference type="SAM" id="SignalP"/>
    </source>
</evidence>
<proteinExistence type="inferred from homology"/>
<evidence type="ECO:0000256" key="1">
    <source>
        <dbReference type="ARBA" id="ARBA00010688"/>
    </source>
</evidence>
<dbReference type="Gene3D" id="3.40.1190.20">
    <property type="match status" value="1"/>
</dbReference>
<evidence type="ECO:0000256" key="2">
    <source>
        <dbReference type="ARBA" id="ARBA00022679"/>
    </source>
</evidence>
<reference evidence="7" key="1">
    <citation type="journal article" date="2015" name="PLoS Genet.">
        <title>Genome Sequence and Transcriptome Analyses of Chrysochromulina tobin: Metabolic Tools for Enhanced Algal Fitness in the Prominent Order Prymnesiales (Haptophyceae).</title>
        <authorList>
            <person name="Hovde B.T."/>
            <person name="Deodato C.R."/>
            <person name="Hunsperger H.M."/>
            <person name="Ryken S.A."/>
            <person name="Yost W."/>
            <person name="Jha R.K."/>
            <person name="Patterson J."/>
            <person name="Monnat R.J. Jr."/>
            <person name="Barlow S.B."/>
            <person name="Starkenburg S.R."/>
            <person name="Cattolico R.A."/>
        </authorList>
    </citation>
    <scope>NUCLEOTIDE SEQUENCE</scope>
    <source>
        <strain evidence="7">CCMP291</strain>
    </source>
</reference>
<gene>
    <name evidence="6" type="ORF">Ctob_007775</name>
</gene>
<dbReference type="Pfam" id="PF00294">
    <property type="entry name" value="PfkB"/>
    <property type="match status" value="1"/>
</dbReference>
<keyword evidence="2" id="KW-0808">Transferase</keyword>
<dbReference type="OrthoDB" id="415590at2759"/>
<organism evidence="6 7">
    <name type="scientific">Chrysochromulina tobinii</name>
    <dbReference type="NCBI Taxonomy" id="1460289"/>
    <lineage>
        <taxon>Eukaryota</taxon>
        <taxon>Haptista</taxon>
        <taxon>Haptophyta</taxon>
        <taxon>Prymnesiophyceae</taxon>
        <taxon>Prymnesiales</taxon>
        <taxon>Chrysochromulinaceae</taxon>
        <taxon>Chrysochromulina</taxon>
    </lineage>
</organism>
<dbReference type="PANTHER" id="PTHR43085:SF57">
    <property type="entry name" value="CARBOHYDRATE KINASE PFKB DOMAIN-CONTAINING PROTEIN"/>
    <property type="match status" value="1"/>
</dbReference>
<evidence type="ECO:0000256" key="3">
    <source>
        <dbReference type="ARBA" id="ARBA00022777"/>
    </source>
</evidence>
<evidence type="ECO:0000259" key="5">
    <source>
        <dbReference type="Pfam" id="PF00294"/>
    </source>
</evidence>
<evidence type="ECO:0000313" key="7">
    <source>
        <dbReference type="Proteomes" id="UP000037460"/>
    </source>
</evidence>
<feature type="chain" id="PRO_5005602282" evidence="4">
    <location>
        <begin position="21"/>
        <end position="215"/>
    </location>
</feature>
<dbReference type="GO" id="GO:0016301">
    <property type="term" value="F:kinase activity"/>
    <property type="evidence" value="ECO:0007669"/>
    <property type="project" value="UniProtKB-KW"/>
</dbReference>
<name>A0A0M0JXM8_9EUKA</name>
<evidence type="ECO:0000313" key="6">
    <source>
        <dbReference type="EMBL" id="KOO30893.1"/>
    </source>
</evidence>
<dbReference type="InterPro" id="IPR050306">
    <property type="entry name" value="PfkB_Carbo_kinase"/>
</dbReference>
<feature type="signal peptide" evidence="4">
    <location>
        <begin position="1"/>
        <end position="20"/>
    </location>
</feature>
<sequence length="215" mass="22060">MRLFGSFAAVLSALVSAAAAAPSVLCIGETLFDGLPSAIYLGGAPLNVACHLAQAGVRARYLSAVGHDRLGTEAVRRLQAQGVDTDLIVQVREAETGFVTVELDRSGDASYTFVTPAAWDFIPTAGAAAAAKSADALVFGSLGMRAEGSRAAIRAAAAAASFAVCDINLRPPFVEAAVVADAARSADLLKLNDEELVPLASMLLETTEAGPSREL</sequence>
<comment type="caution">
    <text evidence="6">The sequence shown here is derived from an EMBL/GenBank/DDBJ whole genome shotgun (WGS) entry which is preliminary data.</text>
</comment>
<protein>
    <submittedName>
        <fullName evidence="6">Carbohydrate kinase</fullName>
    </submittedName>
</protein>